<dbReference type="Proteomes" id="UP000054481">
    <property type="component" value="Unassembled WGS sequence"/>
</dbReference>
<feature type="region of interest" description="Disordered" evidence="2">
    <location>
        <begin position="1"/>
        <end position="53"/>
    </location>
</feature>
<comment type="similarity">
    <text evidence="1">Belongs to the AIM24 family.</text>
</comment>
<dbReference type="NCBIfam" id="TIGR00266">
    <property type="entry name" value="TIGR00266 family protein"/>
    <property type="match status" value="1"/>
</dbReference>
<dbReference type="InterPro" id="IPR016031">
    <property type="entry name" value="Trp_RNA-bd_attenuator-like_dom"/>
</dbReference>
<evidence type="ECO:0000256" key="1">
    <source>
        <dbReference type="RuleBase" id="RU363045"/>
    </source>
</evidence>
<protein>
    <recommendedName>
        <fullName evidence="1">Altered inheritance of mitochondria protein 24, mitochondrial</fullName>
    </recommendedName>
</protein>
<sequence>MNQHATQHGAPSNASFPAVSYGTSTNSSGYATTEQHRIEDPDNLSPHASPAFGQAMTFGNSDVGSFHGGSYRISHGDSNTILTVKLAAGCPLEAESGTMIAMSPTVDLQGNFHFSLKKMFSGGEMRASTFTGPGEVLLAPGTPGDITTIPLTANESWTVAKDAFLASTHGIVKDYKRQSMSKAMFSGEGLFLYKITGTGLIWVTSYGAIIKKTLMPGEEYIVDNGHLVAWSTKYVLERAGSGGLRSNWASGEGFVCRFTGPGTILFQTRNPAAFVQYLIEKMPNRGG</sequence>
<dbReference type="GO" id="GO:0005739">
    <property type="term" value="C:mitochondrion"/>
    <property type="evidence" value="ECO:0007669"/>
    <property type="project" value="UniProtKB-SubCell"/>
</dbReference>
<reference evidence="3 4" key="1">
    <citation type="journal article" date="2014" name="Genome Biol. Evol.">
        <title>Comparative genomics and transcriptomics analyses reveal divergent lifestyle features of nematode endoparasitic fungus Hirsutella minnesotensis.</title>
        <authorList>
            <person name="Lai Y."/>
            <person name="Liu K."/>
            <person name="Zhang X."/>
            <person name="Zhang X."/>
            <person name="Li K."/>
            <person name="Wang N."/>
            <person name="Shu C."/>
            <person name="Wu Y."/>
            <person name="Wang C."/>
            <person name="Bushley K.E."/>
            <person name="Xiang M."/>
            <person name="Liu X."/>
        </authorList>
    </citation>
    <scope>NUCLEOTIDE SEQUENCE [LARGE SCALE GENOMIC DNA]</scope>
    <source>
        <strain evidence="3 4">3608</strain>
    </source>
</reference>
<dbReference type="Gene3D" id="3.60.160.10">
    <property type="entry name" value="Mitochondrial biogenesis AIM24"/>
    <property type="match status" value="1"/>
</dbReference>
<dbReference type="InterPro" id="IPR002838">
    <property type="entry name" value="AIM24"/>
</dbReference>
<evidence type="ECO:0000313" key="3">
    <source>
        <dbReference type="EMBL" id="KJZ76370.1"/>
    </source>
</evidence>
<dbReference type="InterPro" id="IPR036983">
    <property type="entry name" value="AIM24_sf"/>
</dbReference>
<gene>
    <name evidence="3" type="ORF">HIM_04099</name>
</gene>
<keyword evidence="4" id="KW-1185">Reference proteome</keyword>
<keyword evidence="1" id="KW-0496">Mitochondrion</keyword>
<feature type="compositionally biased region" description="Polar residues" evidence="2">
    <location>
        <begin position="1"/>
        <end position="33"/>
    </location>
</feature>
<dbReference type="OrthoDB" id="1705416at2759"/>
<accession>A0A0F7ZPZ7</accession>
<proteinExistence type="inferred from homology"/>
<name>A0A0F7ZPZ7_9HYPO</name>
<comment type="subcellular location">
    <subcellularLocation>
        <location evidence="1">Mitochondrion</location>
    </subcellularLocation>
</comment>
<dbReference type="PANTHER" id="PTHR43657:SF1">
    <property type="entry name" value="ALTERED INHERITANCE OF MITOCHONDRIA PROTEIN 24, MITOCHONDRIAL"/>
    <property type="match status" value="1"/>
</dbReference>
<dbReference type="SUPFAM" id="SSF51219">
    <property type="entry name" value="TRAP-like"/>
    <property type="match status" value="1"/>
</dbReference>
<dbReference type="AlphaFoldDB" id="A0A0F7ZPZ7"/>
<organism evidence="3 4">
    <name type="scientific">Hirsutella minnesotensis 3608</name>
    <dbReference type="NCBI Taxonomy" id="1043627"/>
    <lineage>
        <taxon>Eukaryota</taxon>
        <taxon>Fungi</taxon>
        <taxon>Dikarya</taxon>
        <taxon>Ascomycota</taxon>
        <taxon>Pezizomycotina</taxon>
        <taxon>Sordariomycetes</taxon>
        <taxon>Hypocreomycetidae</taxon>
        <taxon>Hypocreales</taxon>
        <taxon>Ophiocordycipitaceae</taxon>
        <taxon>Hirsutella</taxon>
    </lineage>
</organism>
<evidence type="ECO:0000313" key="4">
    <source>
        <dbReference type="Proteomes" id="UP000054481"/>
    </source>
</evidence>
<evidence type="ECO:0000256" key="2">
    <source>
        <dbReference type="SAM" id="MobiDB-lite"/>
    </source>
</evidence>
<dbReference type="Pfam" id="PF01987">
    <property type="entry name" value="AIM24"/>
    <property type="match status" value="1"/>
</dbReference>
<dbReference type="PANTHER" id="PTHR43657">
    <property type="entry name" value="TRYPTOPHAN RNA-BINDING ATTENUATOR PROTEIN-LIKE PROTEIN"/>
    <property type="match status" value="1"/>
</dbReference>
<dbReference type="EMBL" id="KQ030511">
    <property type="protein sequence ID" value="KJZ76370.1"/>
    <property type="molecule type" value="Genomic_DNA"/>
</dbReference>